<evidence type="ECO:0000256" key="4">
    <source>
        <dbReference type="ARBA" id="ARBA00022729"/>
    </source>
</evidence>
<evidence type="ECO:0000256" key="3">
    <source>
        <dbReference type="ARBA" id="ARBA00022723"/>
    </source>
</evidence>
<evidence type="ECO:0000256" key="7">
    <source>
        <dbReference type="ARBA" id="ARBA00022989"/>
    </source>
</evidence>
<evidence type="ECO:0000256" key="12">
    <source>
        <dbReference type="SAM" id="Phobius"/>
    </source>
</evidence>
<feature type="compositionally biased region" description="Polar residues" evidence="11">
    <location>
        <begin position="356"/>
        <end position="371"/>
    </location>
</feature>
<accession>A0AAN8LVF7</accession>
<keyword evidence="15" id="KW-1185">Reference proteome</keyword>
<evidence type="ECO:0000313" key="15">
    <source>
        <dbReference type="Proteomes" id="UP001356427"/>
    </source>
</evidence>
<dbReference type="InterPro" id="IPR013083">
    <property type="entry name" value="Znf_RING/FYVE/PHD"/>
</dbReference>
<evidence type="ECO:0000256" key="5">
    <source>
        <dbReference type="ARBA" id="ARBA00022771"/>
    </source>
</evidence>
<dbReference type="Gene3D" id="3.30.40.10">
    <property type="entry name" value="Zinc/RING finger domain, C3HC4 (zinc finger)"/>
    <property type="match status" value="1"/>
</dbReference>
<dbReference type="GO" id="GO:0016567">
    <property type="term" value="P:protein ubiquitination"/>
    <property type="evidence" value="ECO:0007669"/>
    <property type="project" value="TreeGrafter"/>
</dbReference>
<reference evidence="14 15" key="1">
    <citation type="submission" date="2021-04" db="EMBL/GenBank/DDBJ databases">
        <authorList>
            <person name="De Guttry C."/>
            <person name="Zahm M."/>
            <person name="Klopp C."/>
            <person name="Cabau C."/>
            <person name="Louis A."/>
            <person name="Berthelot C."/>
            <person name="Parey E."/>
            <person name="Roest Crollius H."/>
            <person name="Montfort J."/>
            <person name="Robinson-Rechavi M."/>
            <person name="Bucao C."/>
            <person name="Bouchez O."/>
            <person name="Gislard M."/>
            <person name="Lluch J."/>
            <person name="Milhes M."/>
            <person name="Lampietro C."/>
            <person name="Lopez Roques C."/>
            <person name="Donnadieu C."/>
            <person name="Braasch I."/>
            <person name="Desvignes T."/>
            <person name="Postlethwait J."/>
            <person name="Bobe J."/>
            <person name="Wedekind C."/>
            <person name="Guiguen Y."/>
        </authorList>
    </citation>
    <scope>NUCLEOTIDE SEQUENCE [LARGE SCALE GENOMIC DNA]</scope>
    <source>
        <strain evidence="14">Cs_M1</strain>
        <tissue evidence="14">Blood</tissue>
    </source>
</reference>
<dbReference type="GO" id="GO:0016020">
    <property type="term" value="C:membrane"/>
    <property type="evidence" value="ECO:0007669"/>
    <property type="project" value="UniProtKB-SubCell"/>
</dbReference>
<dbReference type="AlphaFoldDB" id="A0AAN8LVF7"/>
<dbReference type="GO" id="GO:0045893">
    <property type="term" value="P:positive regulation of DNA-templated transcription"/>
    <property type="evidence" value="ECO:0007669"/>
    <property type="project" value="TreeGrafter"/>
</dbReference>
<dbReference type="EMBL" id="JAGTTL010000010">
    <property type="protein sequence ID" value="KAK6316964.1"/>
    <property type="molecule type" value="Genomic_DNA"/>
</dbReference>
<keyword evidence="2 12" id="KW-0812">Transmembrane</keyword>
<protein>
    <recommendedName>
        <fullName evidence="13">RING-type domain-containing protein</fullName>
    </recommendedName>
</protein>
<evidence type="ECO:0000256" key="9">
    <source>
        <dbReference type="ARBA" id="ARBA00023180"/>
    </source>
</evidence>
<dbReference type="Pfam" id="PF02225">
    <property type="entry name" value="PA"/>
    <property type="match status" value="1"/>
</dbReference>
<comment type="caution">
    <text evidence="14">The sequence shown here is derived from an EMBL/GenBank/DDBJ whole genome shotgun (WGS) entry which is preliminary data.</text>
</comment>
<dbReference type="CDD" id="cd16802">
    <property type="entry name" value="RING-H2_RNF128-like"/>
    <property type="match status" value="1"/>
</dbReference>
<dbReference type="FunFam" id="3.50.30.30:FF:000003">
    <property type="entry name" value="E3 ubiquitin-protein ligase RNF128"/>
    <property type="match status" value="1"/>
</dbReference>
<comment type="subcellular location">
    <subcellularLocation>
        <location evidence="1">Membrane</location>
    </subcellularLocation>
</comment>
<evidence type="ECO:0000313" key="14">
    <source>
        <dbReference type="EMBL" id="KAK6316964.1"/>
    </source>
</evidence>
<keyword evidence="7 12" id="KW-1133">Transmembrane helix</keyword>
<dbReference type="Proteomes" id="UP001356427">
    <property type="component" value="Unassembled WGS sequence"/>
</dbReference>
<evidence type="ECO:0000256" key="6">
    <source>
        <dbReference type="ARBA" id="ARBA00022833"/>
    </source>
</evidence>
<proteinExistence type="predicted"/>
<evidence type="ECO:0000256" key="8">
    <source>
        <dbReference type="ARBA" id="ARBA00023136"/>
    </source>
</evidence>
<dbReference type="Gene3D" id="3.50.30.30">
    <property type="match status" value="1"/>
</dbReference>
<dbReference type="GO" id="GO:0061630">
    <property type="term" value="F:ubiquitin protein ligase activity"/>
    <property type="evidence" value="ECO:0007669"/>
    <property type="project" value="TreeGrafter"/>
</dbReference>
<keyword evidence="3" id="KW-0479">Metal-binding</keyword>
<dbReference type="GO" id="GO:0005634">
    <property type="term" value="C:nucleus"/>
    <property type="evidence" value="ECO:0007669"/>
    <property type="project" value="TreeGrafter"/>
</dbReference>
<dbReference type="CDD" id="cd02122">
    <property type="entry name" value="PA_GRAIL_like"/>
    <property type="match status" value="1"/>
</dbReference>
<gene>
    <name evidence="14" type="ORF">J4Q44_G00123640</name>
</gene>
<keyword evidence="4" id="KW-0732">Signal</keyword>
<dbReference type="Pfam" id="PF13639">
    <property type="entry name" value="zf-RING_2"/>
    <property type="match status" value="1"/>
</dbReference>
<keyword evidence="5 10" id="KW-0863">Zinc-finger</keyword>
<dbReference type="GO" id="GO:0008270">
    <property type="term" value="F:zinc ion binding"/>
    <property type="evidence" value="ECO:0007669"/>
    <property type="project" value="UniProtKB-KW"/>
</dbReference>
<dbReference type="SUPFAM" id="SSF57850">
    <property type="entry name" value="RING/U-box"/>
    <property type="match status" value="1"/>
</dbReference>
<dbReference type="SMART" id="SM00184">
    <property type="entry name" value="RING"/>
    <property type="match status" value="1"/>
</dbReference>
<keyword evidence="9" id="KW-0325">Glycoprotein</keyword>
<dbReference type="InterPro" id="IPR046450">
    <property type="entry name" value="PA_dom_sf"/>
</dbReference>
<keyword evidence="8 12" id="KW-0472">Membrane</keyword>
<dbReference type="PANTHER" id="PTHR45931:SF21">
    <property type="entry name" value="RING FINGER PROTEIN 130"/>
    <property type="match status" value="1"/>
</dbReference>
<feature type="region of interest" description="Disordered" evidence="11">
    <location>
        <begin position="329"/>
        <end position="395"/>
    </location>
</feature>
<evidence type="ECO:0000256" key="11">
    <source>
        <dbReference type="SAM" id="MobiDB-lite"/>
    </source>
</evidence>
<name>A0AAN8LVF7_9TELE</name>
<dbReference type="PROSITE" id="PS50089">
    <property type="entry name" value="ZF_RING_2"/>
    <property type="match status" value="1"/>
</dbReference>
<dbReference type="GO" id="GO:0006511">
    <property type="term" value="P:ubiquitin-dependent protein catabolic process"/>
    <property type="evidence" value="ECO:0007669"/>
    <property type="project" value="TreeGrafter"/>
</dbReference>
<keyword evidence="6" id="KW-0862">Zinc</keyword>
<dbReference type="SUPFAM" id="SSF52025">
    <property type="entry name" value="PA domain"/>
    <property type="match status" value="1"/>
</dbReference>
<dbReference type="InterPro" id="IPR001841">
    <property type="entry name" value="Znf_RING"/>
</dbReference>
<feature type="compositionally biased region" description="Polar residues" evidence="11">
    <location>
        <begin position="331"/>
        <end position="343"/>
    </location>
</feature>
<feature type="transmembrane region" description="Helical" evidence="12">
    <location>
        <begin position="28"/>
        <end position="54"/>
    </location>
</feature>
<feature type="transmembrane region" description="Helical" evidence="12">
    <location>
        <begin position="202"/>
        <end position="224"/>
    </location>
</feature>
<dbReference type="FunFam" id="3.30.40.10:FF:000009">
    <property type="entry name" value="E3 ubiquitin-protein ligase RNF130"/>
    <property type="match status" value="1"/>
</dbReference>
<evidence type="ECO:0000256" key="1">
    <source>
        <dbReference type="ARBA" id="ARBA00004370"/>
    </source>
</evidence>
<sequence length="411" mass="45110">MIRKTGLDSTTGVASVFERKMGKRGTHCFGLVFFTLLCLITAQNTGANMVFWMATIQTRYWNTSDNKTVLQSCECGLYGAHSPVISASGEVTLPISDPLACGPQTSFNSSEPWIALIQRGNCTFTEKILAAAESGAAGVVIYNLPGTGNEEIPMMHHGTGDMVAIMISHRRGMEIVELIRQGIPVSMTIEVGKQHGPWMSHYSVFFISISFFVVTSATVGYFIFNSARRLNSVRLQNLKQKQLKAEAKKAIGQLQVRTVKQGDEETGPDADTCAVCIDAYKSGDVLTMLTCNHFFHKTCIEPWLLEHRTCPMCKCDILMALGVEQPEVDQPSHQLTMQPNTRSYPRVPVSEDTRSETASSGYASVQGTEEPSSPAEDTHMYETLGRHPGPGSIQVDIVQPHYDNLAFEGNS</sequence>
<feature type="domain" description="RING-type" evidence="13">
    <location>
        <begin position="273"/>
        <end position="314"/>
    </location>
</feature>
<dbReference type="InterPro" id="IPR051834">
    <property type="entry name" value="RING_finger_E3_ligase"/>
</dbReference>
<organism evidence="14 15">
    <name type="scientific">Coregonus suidteri</name>
    <dbReference type="NCBI Taxonomy" id="861788"/>
    <lineage>
        <taxon>Eukaryota</taxon>
        <taxon>Metazoa</taxon>
        <taxon>Chordata</taxon>
        <taxon>Craniata</taxon>
        <taxon>Vertebrata</taxon>
        <taxon>Euteleostomi</taxon>
        <taxon>Actinopterygii</taxon>
        <taxon>Neopterygii</taxon>
        <taxon>Teleostei</taxon>
        <taxon>Protacanthopterygii</taxon>
        <taxon>Salmoniformes</taxon>
        <taxon>Salmonidae</taxon>
        <taxon>Coregoninae</taxon>
        <taxon>Coregonus</taxon>
    </lineage>
</organism>
<evidence type="ECO:0000256" key="10">
    <source>
        <dbReference type="PROSITE-ProRule" id="PRU00175"/>
    </source>
</evidence>
<evidence type="ECO:0000259" key="13">
    <source>
        <dbReference type="PROSITE" id="PS50089"/>
    </source>
</evidence>
<dbReference type="PANTHER" id="PTHR45931">
    <property type="entry name" value="SI:CH211-59O9.10"/>
    <property type="match status" value="1"/>
</dbReference>
<dbReference type="InterPro" id="IPR003137">
    <property type="entry name" value="PA_domain"/>
</dbReference>
<evidence type="ECO:0000256" key="2">
    <source>
        <dbReference type="ARBA" id="ARBA00022692"/>
    </source>
</evidence>